<reference evidence="2 3" key="1">
    <citation type="submission" date="2020-03" db="EMBL/GenBank/DDBJ databases">
        <title>Complete genome sequence of Monaibacterium sp. ALG8 with diverse plasmids.</title>
        <authorList>
            <person name="Sun C."/>
        </authorList>
    </citation>
    <scope>NUCLEOTIDE SEQUENCE [LARGE SCALE GENOMIC DNA]</scope>
    <source>
        <strain evidence="2 3">ALG8</strain>
        <plasmid evidence="2 3">unnamed2</plasmid>
    </source>
</reference>
<dbReference type="AlphaFoldDB" id="A0A6G7VQM5"/>
<dbReference type="Proteomes" id="UP000500791">
    <property type="component" value="Plasmid unnamed2"/>
</dbReference>
<keyword evidence="1" id="KW-0472">Membrane</keyword>
<dbReference type="KEGG" id="mon:G8E03_15125"/>
<feature type="transmembrane region" description="Helical" evidence="1">
    <location>
        <begin position="26"/>
        <end position="46"/>
    </location>
</feature>
<evidence type="ECO:0000313" key="2">
    <source>
        <dbReference type="EMBL" id="QIK42186.1"/>
    </source>
</evidence>
<keyword evidence="3" id="KW-1185">Reference proteome</keyword>
<evidence type="ECO:0000313" key="3">
    <source>
        <dbReference type="Proteomes" id="UP000500791"/>
    </source>
</evidence>
<protein>
    <submittedName>
        <fullName evidence="2">Uncharacterized protein</fullName>
    </submittedName>
</protein>
<dbReference type="RefSeq" id="WP_166194462.1">
    <property type="nucleotide sequence ID" value="NZ_CP049813.1"/>
</dbReference>
<accession>A0A6G7VQM5</accession>
<evidence type="ECO:0000256" key="1">
    <source>
        <dbReference type="SAM" id="Phobius"/>
    </source>
</evidence>
<sequence>MTTEPSEPEDEGKRKESPVFDASDRLTILGLATLLILAAMAFYFYVGNLGLLDFASPGTAANDDNYFTTALDYRERRLAVALTFRTFVSTLGFTVGLVLAAIGGIFILRKAITPFVLSGGGNPGDITPGRGLSLSLMTTSPGLVFALAGVLVMFFTQQMALQVGAPEIYPMSARAQCPRTQIEAETCSVDDPQTPVAELERFCSGLPQNDPDCQGVRRALQRSGVSE</sequence>
<proteinExistence type="predicted"/>
<dbReference type="EMBL" id="CP049813">
    <property type="protein sequence ID" value="QIK42186.1"/>
    <property type="molecule type" value="Genomic_DNA"/>
</dbReference>
<geneLocation type="plasmid" evidence="2 3">
    <name>unnamed2</name>
</geneLocation>
<feature type="transmembrane region" description="Helical" evidence="1">
    <location>
        <begin position="86"/>
        <end position="112"/>
    </location>
</feature>
<gene>
    <name evidence="2" type="ORF">G8E03_15125</name>
</gene>
<organism evidence="2 3">
    <name type="scientific">Pontivivens nitratireducens</name>
    <dbReference type="NCBI Taxonomy" id="2758038"/>
    <lineage>
        <taxon>Bacteria</taxon>
        <taxon>Pseudomonadati</taxon>
        <taxon>Pseudomonadota</taxon>
        <taxon>Alphaproteobacteria</taxon>
        <taxon>Rhodobacterales</taxon>
        <taxon>Paracoccaceae</taxon>
        <taxon>Pontivivens</taxon>
    </lineage>
</organism>
<keyword evidence="1" id="KW-0812">Transmembrane</keyword>
<keyword evidence="2" id="KW-0614">Plasmid</keyword>
<keyword evidence="1" id="KW-1133">Transmembrane helix</keyword>
<name>A0A6G7VQM5_9RHOB</name>
<feature type="transmembrane region" description="Helical" evidence="1">
    <location>
        <begin position="132"/>
        <end position="155"/>
    </location>
</feature>